<evidence type="ECO:0000313" key="3">
    <source>
        <dbReference type="Proteomes" id="UP001596506"/>
    </source>
</evidence>
<accession>A0ABW2J038</accession>
<dbReference type="EMBL" id="JBHTBD010000016">
    <property type="protein sequence ID" value="MFC7296663.1"/>
    <property type="molecule type" value="Genomic_DNA"/>
</dbReference>
<evidence type="ECO:0000313" key="2">
    <source>
        <dbReference type="EMBL" id="MFC7296663.1"/>
    </source>
</evidence>
<dbReference type="Proteomes" id="UP001596506">
    <property type="component" value="Unassembled WGS sequence"/>
</dbReference>
<keyword evidence="1" id="KW-1133">Transmembrane helix</keyword>
<feature type="transmembrane region" description="Helical" evidence="1">
    <location>
        <begin position="97"/>
        <end position="117"/>
    </location>
</feature>
<organism evidence="2 3">
    <name type="scientific">Marinobacter aromaticivorans</name>
    <dbReference type="NCBI Taxonomy" id="1494078"/>
    <lineage>
        <taxon>Bacteria</taxon>
        <taxon>Pseudomonadati</taxon>
        <taxon>Pseudomonadota</taxon>
        <taxon>Gammaproteobacteria</taxon>
        <taxon>Pseudomonadales</taxon>
        <taxon>Marinobacteraceae</taxon>
        <taxon>Marinobacter</taxon>
    </lineage>
</organism>
<gene>
    <name evidence="2" type="ORF">ACFQQA_18275</name>
</gene>
<dbReference type="RefSeq" id="WP_157807866.1">
    <property type="nucleotide sequence ID" value="NZ_JBHTBD010000016.1"/>
</dbReference>
<sequence>MKKAVLKFLGWAEFRARMKHRFNPGPVDTSQYADHFASKVSWSPMDTQSVLLRRRLVSLGPLALTFALPSSLKILMAVMPVLITLPMTLVVDTWHRLAFIAPFILIPGYLTIGYVFYRSAGRPVFDRKSGTFWKSSSESRHTGAVELADIHSLQLISFFYSDGDPKSAGVVYQLNAVLSDKSRREVFTQRRPLTSAGRRALIGDCERLARWLGVRLWDAIHEFDR</sequence>
<proteinExistence type="predicted"/>
<keyword evidence="1" id="KW-0812">Transmembrane</keyword>
<keyword evidence="3" id="KW-1185">Reference proteome</keyword>
<keyword evidence="1" id="KW-0472">Membrane</keyword>
<comment type="caution">
    <text evidence="2">The sequence shown here is derived from an EMBL/GenBank/DDBJ whole genome shotgun (WGS) entry which is preliminary data.</text>
</comment>
<name>A0ABW2J038_9GAMM</name>
<evidence type="ECO:0000256" key="1">
    <source>
        <dbReference type="SAM" id="Phobius"/>
    </source>
</evidence>
<reference evidence="3" key="1">
    <citation type="journal article" date="2019" name="Int. J. Syst. Evol. Microbiol.">
        <title>The Global Catalogue of Microorganisms (GCM) 10K type strain sequencing project: providing services to taxonomists for standard genome sequencing and annotation.</title>
        <authorList>
            <consortium name="The Broad Institute Genomics Platform"/>
            <consortium name="The Broad Institute Genome Sequencing Center for Infectious Disease"/>
            <person name="Wu L."/>
            <person name="Ma J."/>
        </authorList>
    </citation>
    <scope>NUCLEOTIDE SEQUENCE [LARGE SCALE GENOMIC DNA]</scope>
    <source>
        <strain evidence="3">CCUG 60559</strain>
    </source>
</reference>
<feature type="transmembrane region" description="Helical" evidence="1">
    <location>
        <begin position="62"/>
        <end position="85"/>
    </location>
</feature>
<protein>
    <submittedName>
        <fullName evidence="2">Uncharacterized protein</fullName>
    </submittedName>
</protein>